<organism evidence="2 3">
    <name type="scientific">candidate division KD3-62 bacterium DG_56</name>
    <dbReference type="NCBI Taxonomy" id="1704032"/>
    <lineage>
        <taxon>Bacteria</taxon>
        <taxon>candidate division KD3-62</taxon>
    </lineage>
</organism>
<sequence length="248" mass="27052">MIWNNIEGEISRLPIMIRTGLLAGLALAAAAPAAWAAPKIQFISKTTHEFKTVYQGTPVAYGFFFKNTGNQTLVIEKVQADCGCTTARAVPEKMAPGAKGKISVIFDTFHYRGKQHKTVTITTNDPHHEKVTLTLSGTVKVAVDIKPSPSIAMLTVVKSEKKTRTFTVVALEPMKGFKVIKVEKAVPYIHVSAPRPSKKHKGGFDITVTLGPNAPVGRLGQDIIIHTNHKRQPKAAVRVWANVVAERK</sequence>
<dbReference type="Proteomes" id="UP000052020">
    <property type="component" value="Unassembled WGS sequence"/>
</dbReference>
<dbReference type="InterPro" id="IPR011467">
    <property type="entry name" value="DUF1573"/>
</dbReference>
<gene>
    <name evidence="2" type="ORF">AMK68_01960</name>
</gene>
<feature type="signal peptide" evidence="1">
    <location>
        <begin position="1"/>
        <end position="36"/>
    </location>
</feature>
<dbReference type="Gene3D" id="2.60.40.10">
    <property type="entry name" value="Immunoglobulins"/>
    <property type="match status" value="1"/>
</dbReference>
<evidence type="ECO:0008006" key="4">
    <source>
        <dbReference type="Google" id="ProtNLM"/>
    </source>
</evidence>
<dbReference type="PANTHER" id="PTHR37833">
    <property type="entry name" value="LIPOPROTEIN-RELATED"/>
    <property type="match status" value="1"/>
</dbReference>
<dbReference type="InterPro" id="IPR013783">
    <property type="entry name" value="Ig-like_fold"/>
</dbReference>
<feature type="chain" id="PRO_5006640188" description="DUF1573 domain-containing protein" evidence="1">
    <location>
        <begin position="37"/>
        <end position="248"/>
    </location>
</feature>
<dbReference type="PANTHER" id="PTHR37833:SF1">
    <property type="entry name" value="SIGNAL PEPTIDE PROTEIN"/>
    <property type="match status" value="1"/>
</dbReference>
<protein>
    <recommendedName>
        <fullName evidence="4">DUF1573 domain-containing protein</fullName>
    </recommendedName>
</protein>
<reference evidence="2 3" key="1">
    <citation type="journal article" date="2015" name="Microbiome">
        <title>Genomic resolution of linkages in carbon, nitrogen, and sulfur cycling among widespread estuary sediment bacteria.</title>
        <authorList>
            <person name="Baker B.J."/>
            <person name="Lazar C.S."/>
            <person name="Teske A.P."/>
            <person name="Dick G.J."/>
        </authorList>
    </citation>
    <scope>NUCLEOTIDE SEQUENCE [LARGE SCALE GENOMIC DNA]</scope>
    <source>
        <strain evidence="2">DG_56</strain>
    </source>
</reference>
<evidence type="ECO:0000313" key="3">
    <source>
        <dbReference type="Proteomes" id="UP000052020"/>
    </source>
</evidence>
<evidence type="ECO:0000313" key="2">
    <source>
        <dbReference type="EMBL" id="KPJ64281.1"/>
    </source>
</evidence>
<proteinExistence type="predicted"/>
<comment type="caution">
    <text evidence="2">The sequence shown here is derived from an EMBL/GenBank/DDBJ whole genome shotgun (WGS) entry which is preliminary data.</text>
</comment>
<dbReference type="AlphaFoldDB" id="A0A0S7XQG8"/>
<keyword evidence="1" id="KW-0732">Signal</keyword>
<name>A0A0S7XQG8_9BACT</name>
<dbReference type="Pfam" id="PF07610">
    <property type="entry name" value="DUF1573"/>
    <property type="match status" value="1"/>
</dbReference>
<evidence type="ECO:0000256" key="1">
    <source>
        <dbReference type="SAM" id="SignalP"/>
    </source>
</evidence>
<dbReference type="EMBL" id="LIZY01000033">
    <property type="protein sequence ID" value="KPJ64281.1"/>
    <property type="molecule type" value="Genomic_DNA"/>
</dbReference>
<accession>A0A0S7XQG8</accession>